<dbReference type="GO" id="GO:0006351">
    <property type="term" value="P:DNA-templated transcription"/>
    <property type="evidence" value="ECO:0007669"/>
    <property type="project" value="TreeGrafter"/>
</dbReference>
<dbReference type="InterPro" id="IPR058163">
    <property type="entry name" value="LysR-type_TF_proteobact-type"/>
</dbReference>
<feature type="domain" description="LysR substrate-binding" evidence="2">
    <location>
        <begin position="2"/>
        <end position="162"/>
    </location>
</feature>
<dbReference type="Pfam" id="PF03466">
    <property type="entry name" value="LysR_substrate"/>
    <property type="match status" value="1"/>
</dbReference>
<dbReference type="PANTHER" id="PTHR30537">
    <property type="entry name" value="HTH-TYPE TRANSCRIPTIONAL REGULATOR"/>
    <property type="match status" value="1"/>
</dbReference>
<accession>A0A377ZWG0</accession>
<dbReference type="GO" id="GO:0003700">
    <property type="term" value="F:DNA-binding transcription factor activity"/>
    <property type="evidence" value="ECO:0007669"/>
    <property type="project" value="TreeGrafter"/>
</dbReference>
<reference evidence="3 4" key="1">
    <citation type="submission" date="2018-06" db="EMBL/GenBank/DDBJ databases">
        <authorList>
            <consortium name="Pathogen Informatics"/>
            <person name="Doyle S."/>
        </authorList>
    </citation>
    <scope>NUCLEOTIDE SEQUENCE [LARGE SCALE GENOMIC DNA]</scope>
    <source>
        <strain evidence="3 4">NCTC10313</strain>
    </source>
</reference>
<evidence type="ECO:0000259" key="2">
    <source>
        <dbReference type="Pfam" id="PF03466"/>
    </source>
</evidence>
<dbReference type="PANTHER" id="PTHR30537:SF5">
    <property type="entry name" value="HTH-TYPE TRANSCRIPTIONAL ACTIVATOR TTDR-RELATED"/>
    <property type="match status" value="1"/>
</dbReference>
<dbReference type="Proteomes" id="UP000254487">
    <property type="component" value="Unassembled WGS sequence"/>
</dbReference>
<dbReference type="CDD" id="cd08422">
    <property type="entry name" value="PBP2_CrgA_like"/>
    <property type="match status" value="1"/>
</dbReference>
<evidence type="ECO:0000313" key="4">
    <source>
        <dbReference type="Proteomes" id="UP000254487"/>
    </source>
</evidence>
<dbReference type="SUPFAM" id="SSF53850">
    <property type="entry name" value="Periplasmic binding protein-like II"/>
    <property type="match status" value="1"/>
</dbReference>
<sequence>MAFLQRHPQLSVEWMLNDNTVDFLSDNIDCAIRVGAEVDPATVSVLLAEVPRCVVASPELLAKYPPLTSLEALSGLPWIAINTFYQHEVRLRHQASGQIVSTAITPCLSTDSLYVARNTALAGLGVAMVSSWTVVEDIAAGRLIELFPQWRPASLPVHLVYPWRAITRHACVSSST</sequence>
<protein>
    <submittedName>
        <fullName evidence="3">LysR family transcriptional regulator</fullName>
    </submittedName>
</protein>
<proteinExistence type="inferred from homology"/>
<dbReference type="AlphaFoldDB" id="A0A377ZWG0"/>
<name>A0A377ZWG0_KLEPO</name>
<dbReference type="InterPro" id="IPR005119">
    <property type="entry name" value="LysR_subst-bd"/>
</dbReference>
<dbReference type="Gene3D" id="3.40.190.290">
    <property type="match status" value="1"/>
</dbReference>
<comment type="similarity">
    <text evidence="1">Belongs to the LysR transcriptional regulatory family.</text>
</comment>
<evidence type="ECO:0000313" key="3">
    <source>
        <dbReference type="EMBL" id="STU87580.1"/>
    </source>
</evidence>
<dbReference type="STRING" id="1218098.GCA_001598715_03314"/>
<dbReference type="EMBL" id="UGLW01000003">
    <property type="protein sequence ID" value="STU87580.1"/>
    <property type="molecule type" value="Genomic_DNA"/>
</dbReference>
<dbReference type="GO" id="GO:0043565">
    <property type="term" value="F:sequence-specific DNA binding"/>
    <property type="evidence" value="ECO:0007669"/>
    <property type="project" value="TreeGrafter"/>
</dbReference>
<organism evidence="3 4">
    <name type="scientific">Klebsiella pneumoniae subsp. ozaenae</name>
    <dbReference type="NCBI Taxonomy" id="574"/>
    <lineage>
        <taxon>Bacteria</taxon>
        <taxon>Pseudomonadati</taxon>
        <taxon>Pseudomonadota</taxon>
        <taxon>Gammaproteobacteria</taxon>
        <taxon>Enterobacterales</taxon>
        <taxon>Enterobacteriaceae</taxon>
        <taxon>Klebsiella/Raoultella group</taxon>
        <taxon>Klebsiella</taxon>
        <taxon>Klebsiella pneumoniae complex</taxon>
    </lineage>
</organism>
<evidence type="ECO:0000256" key="1">
    <source>
        <dbReference type="ARBA" id="ARBA00009437"/>
    </source>
</evidence>
<gene>
    <name evidence="3" type="primary">dmlR_17</name>
    <name evidence="3" type="ORF">NCTC10313_04328</name>
</gene>